<name>A0ABU5DGG8_9BURK</name>
<evidence type="ECO:0000256" key="1">
    <source>
        <dbReference type="SAM" id="MobiDB-lite"/>
    </source>
</evidence>
<gene>
    <name evidence="2" type="ORF">SNE35_12765</name>
</gene>
<organism evidence="2 3">
    <name type="scientific">Roseateles agri</name>
    <dbReference type="NCBI Taxonomy" id="3098619"/>
    <lineage>
        <taxon>Bacteria</taxon>
        <taxon>Pseudomonadati</taxon>
        <taxon>Pseudomonadota</taxon>
        <taxon>Betaproteobacteria</taxon>
        <taxon>Burkholderiales</taxon>
        <taxon>Sphaerotilaceae</taxon>
        <taxon>Roseateles</taxon>
    </lineage>
</organism>
<evidence type="ECO:0008006" key="4">
    <source>
        <dbReference type="Google" id="ProtNLM"/>
    </source>
</evidence>
<accession>A0ABU5DGG8</accession>
<dbReference type="EMBL" id="JAXCLA010000004">
    <property type="protein sequence ID" value="MDY0745386.1"/>
    <property type="molecule type" value="Genomic_DNA"/>
</dbReference>
<feature type="compositionally biased region" description="Pro residues" evidence="1">
    <location>
        <begin position="173"/>
        <end position="185"/>
    </location>
</feature>
<reference evidence="2 3" key="1">
    <citation type="submission" date="2023-11" db="EMBL/GenBank/DDBJ databases">
        <title>Paucibacter sp. nov., isolated from fresh soil in Korea.</title>
        <authorList>
            <person name="Le N.T.T."/>
        </authorList>
    </citation>
    <scope>NUCLEOTIDE SEQUENCE [LARGE SCALE GENOMIC DNA]</scope>
    <source>
        <strain evidence="2 3">R3-3</strain>
    </source>
</reference>
<dbReference type="RefSeq" id="WP_320423295.1">
    <property type="nucleotide sequence ID" value="NZ_JAXCLA010000004.1"/>
</dbReference>
<evidence type="ECO:0000313" key="2">
    <source>
        <dbReference type="EMBL" id="MDY0745386.1"/>
    </source>
</evidence>
<comment type="caution">
    <text evidence="2">The sequence shown here is derived from an EMBL/GenBank/DDBJ whole genome shotgun (WGS) entry which is preliminary data.</text>
</comment>
<evidence type="ECO:0000313" key="3">
    <source>
        <dbReference type="Proteomes" id="UP001285263"/>
    </source>
</evidence>
<sequence>MSAPAPDERERKREAALQRLAASRLQLRQELIEEPVDDTGQPARKGFNIPRRLRALWRSLRRGVRGSPVAAVAMTALQEWWHGHPWRATSELVAGELHASLRPVVRRHPLAAVLVSGALGLAVMTSKPWRWPAVRRHVQPLPGRLVRWAFHQLGQAPGQALLSTLLVMMARQAPPPPPPPAPPEAPAESVEQGRS</sequence>
<feature type="region of interest" description="Disordered" evidence="1">
    <location>
        <begin position="171"/>
        <end position="195"/>
    </location>
</feature>
<proteinExistence type="predicted"/>
<keyword evidence="3" id="KW-1185">Reference proteome</keyword>
<dbReference type="Proteomes" id="UP001285263">
    <property type="component" value="Unassembled WGS sequence"/>
</dbReference>
<protein>
    <recommendedName>
        <fullName evidence="4">DUF3318 domain-containing protein</fullName>
    </recommendedName>
</protein>